<reference evidence="4 5" key="1">
    <citation type="submission" date="2023-01" db="EMBL/GenBank/DDBJ databases">
        <title>Analysis of 21 Apiospora genomes using comparative genomics revels a genus with tremendous synthesis potential of carbohydrate active enzymes and secondary metabolites.</title>
        <authorList>
            <person name="Sorensen T."/>
        </authorList>
    </citation>
    <scope>NUCLEOTIDE SEQUENCE [LARGE SCALE GENOMIC DNA]</scope>
    <source>
        <strain evidence="4 5">CBS 83171</strain>
    </source>
</reference>
<dbReference type="InterPro" id="IPR056637">
    <property type="entry name" value="DUF7735"/>
</dbReference>
<gene>
    <name evidence="4" type="ORF">PG996_003065</name>
</gene>
<sequence>MYPQSITSVGAVAVLAVLAVLAAAQSSSSAEAESSSNTRDTVMPEITPGPEELSRKCRTDIVTKVFIHREEPSGSLGDFVKSSSLYGSVNIPTSECDLLSKIPATLHEEYLTFQSERSEWWKSHRTDFTEWASTCTGSWATTHPNNGFADVVTPYQSHSAFLDTYDPASATTCAGVTRTAGAQETSSSEGAAPRQTMAAGAAALAAAAGAYAAAVAI</sequence>
<keyword evidence="5" id="KW-1185">Reference proteome</keyword>
<evidence type="ECO:0000313" key="5">
    <source>
        <dbReference type="Proteomes" id="UP001446871"/>
    </source>
</evidence>
<name>A0ABR1W346_9PEZI</name>
<feature type="chain" id="PRO_5045162160" description="DUF7735 domain-containing protein" evidence="2">
    <location>
        <begin position="25"/>
        <end position="217"/>
    </location>
</feature>
<dbReference type="Pfam" id="PF24870">
    <property type="entry name" value="DUF7735"/>
    <property type="match status" value="1"/>
</dbReference>
<evidence type="ECO:0000313" key="4">
    <source>
        <dbReference type="EMBL" id="KAK8076895.1"/>
    </source>
</evidence>
<protein>
    <recommendedName>
        <fullName evidence="3">DUF7735 domain-containing protein</fullName>
    </recommendedName>
</protein>
<evidence type="ECO:0000259" key="3">
    <source>
        <dbReference type="Pfam" id="PF24870"/>
    </source>
</evidence>
<feature type="signal peptide" evidence="2">
    <location>
        <begin position="1"/>
        <end position="24"/>
    </location>
</feature>
<organism evidence="4 5">
    <name type="scientific">Apiospora saccharicola</name>
    <dbReference type="NCBI Taxonomy" id="335842"/>
    <lineage>
        <taxon>Eukaryota</taxon>
        <taxon>Fungi</taxon>
        <taxon>Dikarya</taxon>
        <taxon>Ascomycota</taxon>
        <taxon>Pezizomycotina</taxon>
        <taxon>Sordariomycetes</taxon>
        <taxon>Xylariomycetidae</taxon>
        <taxon>Amphisphaeriales</taxon>
        <taxon>Apiosporaceae</taxon>
        <taxon>Apiospora</taxon>
    </lineage>
</organism>
<feature type="region of interest" description="Disordered" evidence="1">
    <location>
        <begin position="29"/>
        <end position="52"/>
    </location>
</feature>
<evidence type="ECO:0000256" key="2">
    <source>
        <dbReference type="SAM" id="SignalP"/>
    </source>
</evidence>
<dbReference type="EMBL" id="JAQQWM010000002">
    <property type="protein sequence ID" value="KAK8076895.1"/>
    <property type="molecule type" value="Genomic_DNA"/>
</dbReference>
<keyword evidence="2" id="KW-0732">Signal</keyword>
<feature type="domain" description="DUF7735" evidence="3">
    <location>
        <begin position="94"/>
        <end position="145"/>
    </location>
</feature>
<comment type="caution">
    <text evidence="4">The sequence shown here is derived from an EMBL/GenBank/DDBJ whole genome shotgun (WGS) entry which is preliminary data.</text>
</comment>
<dbReference type="Proteomes" id="UP001446871">
    <property type="component" value="Unassembled WGS sequence"/>
</dbReference>
<accession>A0ABR1W346</accession>
<proteinExistence type="predicted"/>
<evidence type="ECO:0000256" key="1">
    <source>
        <dbReference type="SAM" id="MobiDB-lite"/>
    </source>
</evidence>